<comment type="caution">
    <text evidence="1">The sequence shown here is derived from an EMBL/GenBank/DDBJ whole genome shotgun (WGS) entry which is preliminary data.</text>
</comment>
<gene>
    <name evidence="1" type="ORF">RHMOL_Rhmol09G0141500</name>
</gene>
<dbReference type="EMBL" id="CM046396">
    <property type="protein sequence ID" value="KAI8538929.1"/>
    <property type="molecule type" value="Genomic_DNA"/>
</dbReference>
<accession>A0ACC0MEC9</accession>
<reference evidence="1" key="1">
    <citation type="submission" date="2022-02" db="EMBL/GenBank/DDBJ databases">
        <title>Plant Genome Project.</title>
        <authorList>
            <person name="Zhang R.-G."/>
        </authorList>
    </citation>
    <scope>NUCLEOTIDE SEQUENCE</scope>
    <source>
        <strain evidence="1">AT1</strain>
    </source>
</reference>
<keyword evidence="2" id="KW-1185">Reference proteome</keyword>
<dbReference type="Proteomes" id="UP001062846">
    <property type="component" value="Chromosome 9"/>
</dbReference>
<name>A0ACC0MEC9_RHOML</name>
<protein>
    <submittedName>
        <fullName evidence="1">Uncharacterized protein</fullName>
    </submittedName>
</protein>
<evidence type="ECO:0000313" key="2">
    <source>
        <dbReference type="Proteomes" id="UP001062846"/>
    </source>
</evidence>
<evidence type="ECO:0000313" key="1">
    <source>
        <dbReference type="EMBL" id="KAI8538929.1"/>
    </source>
</evidence>
<proteinExistence type="predicted"/>
<sequence length="278" mass="31293">MRVRVWLDVSKPLRKGFLLRRPKEEDLWVNFRYERLSEFCYACGIISHTVNECKEKRSFDAKNWLFDGRLRAENVVLDTIQYGTKPLPVLVYPEKKLRVNHGDDGGACSSGEGLRVAQAAQNIPKKSLANLERRVDERIMVWREPQEEATLHAETNVVVGLSGKAPREEDPSLSGPIGPVLPIVTPSFKTHLFGEERLSSVFSKALNLKRKLSDCSEEEDEAKKPRRIANGENGITKRARWLLGHLAKGALRAAGAEWAGKGEIVEIDRVGNWGRTGR</sequence>
<organism evidence="1 2">
    <name type="scientific">Rhododendron molle</name>
    <name type="common">Chinese azalea</name>
    <name type="synonym">Azalea mollis</name>
    <dbReference type="NCBI Taxonomy" id="49168"/>
    <lineage>
        <taxon>Eukaryota</taxon>
        <taxon>Viridiplantae</taxon>
        <taxon>Streptophyta</taxon>
        <taxon>Embryophyta</taxon>
        <taxon>Tracheophyta</taxon>
        <taxon>Spermatophyta</taxon>
        <taxon>Magnoliopsida</taxon>
        <taxon>eudicotyledons</taxon>
        <taxon>Gunneridae</taxon>
        <taxon>Pentapetalae</taxon>
        <taxon>asterids</taxon>
        <taxon>Ericales</taxon>
        <taxon>Ericaceae</taxon>
        <taxon>Ericoideae</taxon>
        <taxon>Rhodoreae</taxon>
        <taxon>Rhododendron</taxon>
    </lineage>
</organism>